<feature type="transmembrane region" description="Helical" evidence="1">
    <location>
        <begin position="131"/>
        <end position="147"/>
    </location>
</feature>
<feature type="transmembrane region" description="Helical" evidence="1">
    <location>
        <begin position="97"/>
        <end position="119"/>
    </location>
</feature>
<name>A0A9D1SLG1_9FIRM</name>
<dbReference type="EMBL" id="DVNI01000040">
    <property type="protein sequence ID" value="HIU63983.1"/>
    <property type="molecule type" value="Genomic_DNA"/>
</dbReference>
<reference evidence="2" key="2">
    <citation type="journal article" date="2021" name="PeerJ">
        <title>Extensive microbial diversity within the chicken gut microbiome revealed by metagenomics and culture.</title>
        <authorList>
            <person name="Gilroy R."/>
            <person name="Ravi A."/>
            <person name="Getino M."/>
            <person name="Pursley I."/>
            <person name="Horton D.L."/>
            <person name="Alikhan N.F."/>
            <person name="Baker D."/>
            <person name="Gharbi K."/>
            <person name="Hall N."/>
            <person name="Watson M."/>
            <person name="Adriaenssens E.M."/>
            <person name="Foster-Nyarko E."/>
            <person name="Jarju S."/>
            <person name="Secka A."/>
            <person name="Antonio M."/>
            <person name="Oren A."/>
            <person name="Chaudhuri R.R."/>
            <person name="La Ragione R."/>
            <person name="Hildebrand F."/>
            <person name="Pallen M.J."/>
        </authorList>
    </citation>
    <scope>NUCLEOTIDE SEQUENCE</scope>
    <source>
        <strain evidence="2">CHK160-1198</strain>
    </source>
</reference>
<accession>A0A9D1SLG1</accession>
<evidence type="ECO:0000313" key="2">
    <source>
        <dbReference type="EMBL" id="HIU63983.1"/>
    </source>
</evidence>
<feature type="transmembrane region" description="Helical" evidence="1">
    <location>
        <begin position="36"/>
        <end position="58"/>
    </location>
</feature>
<dbReference type="Proteomes" id="UP000824099">
    <property type="component" value="Unassembled WGS sequence"/>
</dbReference>
<keyword evidence="1" id="KW-0472">Membrane</keyword>
<dbReference type="Pfam" id="PF04657">
    <property type="entry name" value="DMT_YdcZ"/>
    <property type="match status" value="1"/>
</dbReference>
<gene>
    <name evidence="2" type="ORF">IAB06_02910</name>
</gene>
<evidence type="ECO:0000256" key="1">
    <source>
        <dbReference type="SAM" id="Phobius"/>
    </source>
</evidence>
<keyword evidence="1" id="KW-1133">Transmembrane helix</keyword>
<dbReference type="InterPro" id="IPR006750">
    <property type="entry name" value="YdcZ"/>
</dbReference>
<proteinExistence type="predicted"/>
<evidence type="ECO:0000313" key="3">
    <source>
        <dbReference type="Proteomes" id="UP000824099"/>
    </source>
</evidence>
<reference evidence="2" key="1">
    <citation type="submission" date="2020-10" db="EMBL/GenBank/DDBJ databases">
        <authorList>
            <person name="Gilroy R."/>
        </authorList>
    </citation>
    <scope>NUCLEOTIDE SEQUENCE</scope>
    <source>
        <strain evidence="2">CHK160-1198</strain>
    </source>
</reference>
<protein>
    <submittedName>
        <fullName evidence="2">DMT family transporter</fullName>
    </submittedName>
</protein>
<organism evidence="2 3">
    <name type="scientific">Candidatus Avacidaminococcus intestinavium</name>
    <dbReference type="NCBI Taxonomy" id="2840684"/>
    <lineage>
        <taxon>Bacteria</taxon>
        <taxon>Bacillati</taxon>
        <taxon>Bacillota</taxon>
        <taxon>Negativicutes</taxon>
        <taxon>Acidaminococcales</taxon>
        <taxon>Acidaminococcaceae</taxon>
        <taxon>Acidaminococcaceae incertae sedis</taxon>
        <taxon>Candidatus Avacidaminococcus</taxon>
    </lineage>
</organism>
<dbReference type="PANTHER" id="PTHR34821">
    <property type="entry name" value="INNER MEMBRANE PROTEIN YDCZ"/>
    <property type="match status" value="1"/>
</dbReference>
<dbReference type="GO" id="GO:0005886">
    <property type="term" value="C:plasma membrane"/>
    <property type="evidence" value="ECO:0007669"/>
    <property type="project" value="TreeGrafter"/>
</dbReference>
<comment type="caution">
    <text evidence="2">The sequence shown here is derived from an EMBL/GenBank/DDBJ whole genome shotgun (WGS) entry which is preliminary data.</text>
</comment>
<keyword evidence="1" id="KW-0812">Transmembrane</keyword>
<feature type="transmembrane region" description="Helical" evidence="1">
    <location>
        <begin position="70"/>
        <end position="91"/>
    </location>
</feature>
<sequence>MLYYVLAALAGATITTQVGMNTKLLSYLGSPILTAFFSFLVGTLGLGSIYLVAAYYGWQSIPALSVFSGPSLWMWLGGLLGGFYIFTTVFVTPKIGFANMFSLVVAGQIILAVIFDHFGFITGTLHSVTQLRLLGIAFLIIGVYLIQTN</sequence>
<dbReference type="PANTHER" id="PTHR34821:SF2">
    <property type="entry name" value="INNER MEMBRANE PROTEIN YDCZ"/>
    <property type="match status" value="1"/>
</dbReference>
<dbReference type="AlphaFoldDB" id="A0A9D1SLG1"/>